<sequence length="175" mass="18969">MLGFLFGFNARLGRMHYFLATIALAIVMTAICFVIAGSIFHGTPRGMLNPASLMTWPVIWAGVFFAWMTFTLQSMRVRDIGWDPVCVIPAWIAILIVDHVVAGKIPAWSLGQEHGGTIVGALTNLGLLLALMFWPSGDYESPGFDAPRGNPSRNTDAAAERIARATGAGFGRRAF</sequence>
<feature type="transmembrane region" description="Helical" evidence="1">
    <location>
        <begin position="84"/>
        <end position="102"/>
    </location>
</feature>
<dbReference type="RefSeq" id="WP_079602819.1">
    <property type="nucleotide sequence ID" value="NZ_LT670817.1"/>
</dbReference>
<name>A0A1M5QQP6_9BRAD</name>
<dbReference type="InterPro" id="IPR008523">
    <property type="entry name" value="DUF805"/>
</dbReference>
<feature type="transmembrane region" description="Helical" evidence="1">
    <location>
        <begin position="114"/>
        <end position="134"/>
    </location>
</feature>
<feature type="transmembrane region" description="Helical" evidence="1">
    <location>
        <begin position="17"/>
        <end position="41"/>
    </location>
</feature>
<keyword evidence="1" id="KW-0812">Transmembrane</keyword>
<proteinExistence type="predicted"/>
<dbReference type="OrthoDB" id="8365251at2"/>
<reference evidence="2 3" key="1">
    <citation type="submission" date="2016-11" db="EMBL/GenBank/DDBJ databases">
        <authorList>
            <person name="Jaros S."/>
            <person name="Januszkiewicz K."/>
            <person name="Wedrychowicz H."/>
        </authorList>
    </citation>
    <scope>NUCLEOTIDE SEQUENCE [LARGE SCALE GENOMIC DNA]</scope>
    <source>
        <strain evidence="2 3">GAS138</strain>
    </source>
</reference>
<accession>A0A1M5QQP6</accession>
<keyword evidence="1" id="KW-1133">Transmembrane helix</keyword>
<keyword evidence="1" id="KW-0472">Membrane</keyword>
<protein>
    <submittedName>
        <fullName evidence="2">Uncharacterized protein</fullName>
    </submittedName>
</protein>
<evidence type="ECO:0000313" key="2">
    <source>
        <dbReference type="EMBL" id="SHH16171.1"/>
    </source>
</evidence>
<dbReference type="Pfam" id="PF05656">
    <property type="entry name" value="DUF805"/>
    <property type="match status" value="1"/>
</dbReference>
<dbReference type="GO" id="GO:0016020">
    <property type="term" value="C:membrane"/>
    <property type="evidence" value="ECO:0007669"/>
    <property type="project" value="InterPro"/>
</dbReference>
<evidence type="ECO:0000256" key="1">
    <source>
        <dbReference type="SAM" id="Phobius"/>
    </source>
</evidence>
<organism evidence="2 3">
    <name type="scientific">Bradyrhizobium erythrophlei</name>
    <dbReference type="NCBI Taxonomy" id="1437360"/>
    <lineage>
        <taxon>Bacteria</taxon>
        <taxon>Pseudomonadati</taxon>
        <taxon>Pseudomonadota</taxon>
        <taxon>Alphaproteobacteria</taxon>
        <taxon>Hyphomicrobiales</taxon>
        <taxon>Nitrobacteraceae</taxon>
        <taxon>Bradyrhizobium</taxon>
    </lineage>
</organism>
<feature type="transmembrane region" description="Helical" evidence="1">
    <location>
        <begin position="53"/>
        <end position="72"/>
    </location>
</feature>
<gene>
    <name evidence="2" type="ORF">SAMN05443248_3912</name>
</gene>
<dbReference type="Proteomes" id="UP000189796">
    <property type="component" value="Chromosome I"/>
</dbReference>
<dbReference type="EMBL" id="LT670817">
    <property type="protein sequence ID" value="SHH16171.1"/>
    <property type="molecule type" value="Genomic_DNA"/>
</dbReference>
<dbReference type="AlphaFoldDB" id="A0A1M5QQP6"/>
<evidence type="ECO:0000313" key="3">
    <source>
        <dbReference type="Proteomes" id="UP000189796"/>
    </source>
</evidence>